<dbReference type="EMBL" id="CP003659">
    <property type="protein sequence ID" value="AFZ56301.1"/>
    <property type="molecule type" value="Genomic_DNA"/>
</dbReference>
<dbReference type="PATRIC" id="fig|272123.3.peg.780"/>
<dbReference type="GO" id="GO:0009036">
    <property type="term" value="F:type II site-specific deoxyribonuclease activity"/>
    <property type="evidence" value="ECO:0007669"/>
    <property type="project" value="InterPro"/>
</dbReference>
<dbReference type="Gene3D" id="1.10.10.1820">
    <property type="entry name" value="BsuBI/PstI restriction endonuclease-like"/>
    <property type="match status" value="1"/>
</dbReference>
<dbReference type="REBASE" id="58202">
    <property type="entry name" value="M.Acy7122ORF714P"/>
</dbReference>
<dbReference type="InterPro" id="IPR011639">
    <property type="entry name" value="MethylTrfase_TaqI-like_dom"/>
</dbReference>
<dbReference type="Gene3D" id="3.40.1350.80">
    <property type="match status" value="1"/>
</dbReference>
<dbReference type="GO" id="GO:0009007">
    <property type="term" value="F:site-specific DNA-methyltransferase (adenine-specific) activity"/>
    <property type="evidence" value="ECO:0007669"/>
    <property type="project" value="UniProtKB-EC"/>
</dbReference>
<evidence type="ECO:0000259" key="8">
    <source>
        <dbReference type="Pfam" id="PF06616"/>
    </source>
</evidence>
<evidence type="ECO:0000313" key="12">
    <source>
        <dbReference type="Proteomes" id="UP000010474"/>
    </source>
</evidence>
<keyword evidence="12" id="KW-1185">Reference proteome</keyword>
<dbReference type="SUPFAM" id="SSF53335">
    <property type="entry name" value="S-adenosyl-L-methionine-dependent methyltransferases"/>
    <property type="match status" value="1"/>
</dbReference>
<dbReference type="eggNOG" id="COG0827">
    <property type="taxonomic scope" value="Bacteria"/>
</dbReference>
<organism evidence="11 12">
    <name type="scientific">Anabaena cylindrica (strain ATCC 27899 / PCC 7122)</name>
    <dbReference type="NCBI Taxonomy" id="272123"/>
    <lineage>
        <taxon>Bacteria</taxon>
        <taxon>Bacillati</taxon>
        <taxon>Cyanobacteriota</taxon>
        <taxon>Cyanophyceae</taxon>
        <taxon>Nostocales</taxon>
        <taxon>Nostocaceae</taxon>
        <taxon>Anabaena</taxon>
    </lineage>
</organism>
<evidence type="ECO:0000256" key="6">
    <source>
        <dbReference type="ARBA" id="ARBA00023125"/>
    </source>
</evidence>
<evidence type="ECO:0000259" key="9">
    <source>
        <dbReference type="Pfam" id="PF07669"/>
    </source>
</evidence>
<keyword evidence="11" id="KW-0378">Hydrolase</keyword>
<name>K9ZAU9_ANACC</name>
<dbReference type="Pfam" id="PF07669">
    <property type="entry name" value="Eco57I"/>
    <property type="match status" value="1"/>
</dbReference>
<dbReference type="InterPro" id="IPR041963">
    <property type="entry name" value="BsuBI/PstI_C_sf"/>
</dbReference>
<evidence type="ECO:0000313" key="11">
    <source>
        <dbReference type="EMBL" id="AFZ56301.1"/>
    </source>
</evidence>
<proteinExistence type="predicted"/>
<accession>K9ZAU9</accession>
<evidence type="ECO:0000256" key="3">
    <source>
        <dbReference type="ARBA" id="ARBA00022679"/>
    </source>
</evidence>
<dbReference type="PANTHER" id="PTHR33841">
    <property type="entry name" value="DNA METHYLTRANSFERASE YEEA-RELATED"/>
    <property type="match status" value="1"/>
</dbReference>
<keyword evidence="5" id="KW-0680">Restriction system</keyword>
<evidence type="ECO:0000256" key="5">
    <source>
        <dbReference type="ARBA" id="ARBA00022747"/>
    </source>
</evidence>
<dbReference type="PANTHER" id="PTHR33841:SF6">
    <property type="entry name" value="TYPE II METHYLTRANSFERASE M.HINDII"/>
    <property type="match status" value="1"/>
</dbReference>
<dbReference type="AlphaFoldDB" id="K9ZAU9"/>
<keyword evidence="2 11" id="KW-0489">Methyltransferase</keyword>
<keyword evidence="3 11" id="KW-0808">Transferase</keyword>
<comment type="catalytic activity">
    <reaction evidence="7">
        <text>a 2'-deoxyadenosine in DNA + S-adenosyl-L-methionine = an N(6)-methyl-2'-deoxyadenosine in DNA + S-adenosyl-L-homocysteine + H(+)</text>
        <dbReference type="Rhea" id="RHEA:15197"/>
        <dbReference type="Rhea" id="RHEA-COMP:12418"/>
        <dbReference type="Rhea" id="RHEA-COMP:12419"/>
        <dbReference type="ChEBI" id="CHEBI:15378"/>
        <dbReference type="ChEBI" id="CHEBI:57856"/>
        <dbReference type="ChEBI" id="CHEBI:59789"/>
        <dbReference type="ChEBI" id="CHEBI:90615"/>
        <dbReference type="ChEBI" id="CHEBI:90616"/>
        <dbReference type="EC" id="2.1.1.72"/>
    </reaction>
</comment>
<dbReference type="EC" id="2.1.1.72" evidence="1"/>
<dbReference type="GO" id="GO:0000287">
    <property type="term" value="F:magnesium ion binding"/>
    <property type="evidence" value="ECO:0007669"/>
    <property type="project" value="InterPro"/>
</dbReference>
<dbReference type="InterPro" id="IPR041454">
    <property type="entry name" value="BsuBI/PstI_N"/>
</dbReference>
<dbReference type="OrthoDB" id="9798907at2"/>
<dbReference type="InterPro" id="IPR029063">
    <property type="entry name" value="SAM-dependent_MTases_sf"/>
</dbReference>
<keyword evidence="6" id="KW-0238">DNA-binding</keyword>
<feature type="domain" description="BsuBI/PstI restriction endonuclease HTH" evidence="10">
    <location>
        <begin position="535"/>
        <end position="672"/>
    </location>
</feature>
<evidence type="ECO:0000256" key="4">
    <source>
        <dbReference type="ARBA" id="ARBA00022691"/>
    </source>
</evidence>
<evidence type="ECO:0000256" key="7">
    <source>
        <dbReference type="ARBA" id="ARBA00047942"/>
    </source>
</evidence>
<feature type="domain" description="BsuBI/PstI restriction endonuclease" evidence="8">
    <location>
        <begin position="685"/>
        <end position="836"/>
    </location>
</feature>
<protein>
    <recommendedName>
        <fullName evidence="1">site-specific DNA-methyltransferase (adenine-specific)</fullName>
        <ecNumber evidence="1">2.1.1.72</ecNumber>
    </recommendedName>
</protein>
<dbReference type="Proteomes" id="UP000010474">
    <property type="component" value="Chromosome"/>
</dbReference>
<evidence type="ECO:0000259" key="10">
    <source>
        <dbReference type="Pfam" id="PF17728"/>
    </source>
</evidence>
<gene>
    <name evidence="11" type="ordered locus">Anacy_0714</name>
</gene>
<dbReference type="PRINTS" id="PR00507">
    <property type="entry name" value="N12N6MTFRASE"/>
</dbReference>
<evidence type="ECO:0000256" key="2">
    <source>
        <dbReference type="ARBA" id="ARBA00022603"/>
    </source>
</evidence>
<dbReference type="GO" id="GO:0009307">
    <property type="term" value="P:DNA restriction-modification system"/>
    <property type="evidence" value="ECO:0007669"/>
    <property type="project" value="UniProtKB-KW"/>
</dbReference>
<dbReference type="InterPro" id="IPR050953">
    <property type="entry name" value="N4_N6_ade-DNA_methylase"/>
</dbReference>
<evidence type="ECO:0000256" key="1">
    <source>
        <dbReference type="ARBA" id="ARBA00011900"/>
    </source>
</evidence>
<dbReference type="RefSeq" id="WP_015212954.1">
    <property type="nucleotide sequence ID" value="NC_019771.1"/>
</dbReference>
<sequence>MAINNSRSLSLVNQDESICENLLTQVNSIHLTANNQLTQSHKIEMGQFLTPDAIARFMANMFDFELTEISLLDAGAGTGSLLTAVVFKLCQRLKRPKYLHITAYEIDPFLIDFLEKTLKCCENACYQLGIKFTYTIHQSDFIESVVNLLQYPLLADSITTKFTHAILNPPYYKINSQSKYRLLLRSIGLETTNIYTGFIFAVIKLLKLNGQLVAITPRSFCNGSYFREFRQFFLENMALEKIHLFNSRKEVFSNDKILQETVIVHAYKQSKKPDTILISSSINAEDDLILSHHLCYSDVIDPQDQDKFIHIIPDTLNQQIVEQMKQFFCTLQDLGLNVSTGKVVDFRIKPYLRLNPEKGTVPLIYPTHFDHSYISYPKKTKKCQAIVLAKETNNLLIPNENYVLTKRFSSKEEKKRVVAVVYDATKIDTSSIGFENHLNYFHQQGQGLDLTLAKGLTAYLNSSLVDSFFRLFNGHTQVNATDLRNLKYPTLEQLYLLGKYIGVEFPNQSEIDKLIDRLLLNMTDSSENNPIIIKARIEEAIEILADLGFPKKQLNERSGLTLLALLDLKPYESWISAKAPLLGITPMMEFMEQQYAKKYAPNTRETVRRQTVHQFIDAGLIVVNPDNIERPVNSPKTVYQIEDSALEMLRTFKTDEWDKNLQTYLASIETLKNKYAQARLKARIEVNIPGASISLSPGGQNILIEKIINDFCPRFTPNSNIIYVGDTDEKFAYFEKSALSELGIKIDTHGKMPDIIIHFQAKNWLVLIEAVTSHGPIDAKRKTELESLFKSSQIPLVMVTAFLNRKAMKEYLPEISWETDVWVAEDGTHLIHFNGENLLQIY</sequence>
<dbReference type="GO" id="GO:0032259">
    <property type="term" value="P:methylation"/>
    <property type="evidence" value="ECO:0007669"/>
    <property type="project" value="UniProtKB-KW"/>
</dbReference>
<dbReference type="Gene3D" id="3.40.50.150">
    <property type="entry name" value="Vaccinia Virus protein VP39"/>
    <property type="match status" value="1"/>
</dbReference>
<dbReference type="HOGENOM" id="CLU_381660_0_0_3"/>
<dbReference type="InterPro" id="IPR009528">
    <property type="entry name" value="Restrct_endonuc_II_BsuBI_C"/>
</dbReference>
<dbReference type="InterPro" id="IPR041962">
    <property type="entry name" value="BsuBI/PstI_N_sf"/>
</dbReference>
<dbReference type="STRING" id="272123.Anacy_0714"/>
<dbReference type="Pfam" id="PF06616">
    <property type="entry name" value="BsuBI_PstI_RE"/>
    <property type="match status" value="1"/>
</dbReference>
<dbReference type="GO" id="GO:0003677">
    <property type="term" value="F:DNA binding"/>
    <property type="evidence" value="ECO:0007669"/>
    <property type="project" value="UniProtKB-KW"/>
</dbReference>
<dbReference type="KEGG" id="acy:Anacy_0714"/>
<keyword evidence="4" id="KW-0949">S-adenosyl-L-methionine</keyword>
<reference evidence="12" key="1">
    <citation type="journal article" date="2013" name="Proc. Natl. Acad. Sci. U.S.A.">
        <title>Improving the coverage of the cyanobacterial phylum using diversity-driven genome sequencing.</title>
        <authorList>
            <person name="Shih P.M."/>
            <person name="Wu D."/>
            <person name="Latifi A."/>
            <person name="Axen S.D."/>
            <person name="Fewer D.P."/>
            <person name="Talla E."/>
            <person name="Calteau A."/>
            <person name="Cai F."/>
            <person name="Tandeau de Marsac N."/>
            <person name="Rippka R."/>
            <person name="Herdman M."/>
            <person name="Sivonen K."/>
            <person name="Coursin T."/>
            <person name="Laurent T."/>
            <person name="Goodwin L."/>
            <person name="Nolan M."/>
            <person name="Davenport K.W."/>
            <person name="Han C.S."/>
            <person name="Rubin E.M."/>
            <person name="Eisen J.A."/>
            <person name="Woyke T."/>
            <person name="Gugger M."/>
            <person name="Kerfeld C.A."/>
        </authorList>
    </citation>
    <scope>NUCLEOTIDE SEQUENCE [LARGE SCALE GENOMIC DNA]</scope>
    <source>
        <strain evidence="12">ATCC 27899 / PCC 7122</strain>
    </source>
</reference>
<dbReference type="Pfam" id="PF17728">
    <property type="entry name" value="BsuBI_PstI_RE_N"/>
    <property type="match status" value="1"/>
</dbReference>
<feature type="domain" description="Type II methyltransferase M.TaqI-like" evidence="9">
    <location>
        <begin position="157"/>
        <end position="252"/>
    </location>
</feature>